<protein>
    <recommendedName>
        <fullName evidence="2">Right handed beta helix domain-containing protein</fullName>
    </recommendedName>
</protein>
<dbReference type="InterPro" id="IPR011050">
    <property type="entry name" value="Pectin_lyase_fold/virulence"/>
</dbReference>
<keyword evidence="1" id="KW-0677">Repeat</keyword>
<feature type="domain" description="Right handed beta helix" evidence="2">
    <location>
        <begin position="135"/>
        <end position="233"/>
    </location>
</feature>
<dbReference type="PANTHER" id="PTHR22990">
    <property type="entry name" value="F-BOX ONLY PROTEIN"/>
    <property type="match status" value="1"/>
</dbReference>
<dbReference type="Proteomes" id="UP000886198">
    <property type="component" value="Unassembled WGS sequence"/>
</dbReference>
<dbReference type="InterPro" id="IPR012334">
    <property type="entry name" value="Pectin_lyas_fold"/>
</dbReference>
<dbReference type="SUPFAM" id="SSF51126">
    <property type="entry name" value="Pectin lyase-like"/>
    <property type="match status" value="1"/>
</dbReference>
<accession>A0A7C1GSE5</accession>
<dbReference type="InterPro" id="IPR006626">
    <property type="entry name" value="PbH1"/>
</dbReference>
<dbReference type="EMBL" id="DSBT01000151">
    <property type="protein sequence ID" value="HDP77621.1"/>
    <property type="molecule type" value="Genomic_DNA"/>
</dbReference>
<name>A0A7C1GSE5_9BACT</name>
<dbReference type="AlphaFoldDB" id="A0A7C1GSE5"/>
<evidence type="ECO:0000313" key="3">
    <source>
        <dbReference type="EMBL" id="HDP77621.1"/>
    </source>
</evidence>
<dbReference type="PANTHER" id="PTHR22990:SF15">
    <property type="entry name" value="F-BOX ONLY PROTEIN 10"/>
    <property type="match status" value="1"/>
</dbReference>
<evidence type="ECO:0000256" key="1">
    <source>
        <dbReference type="ARBA" id="ARBA00022737"/>
    </source>
</evidence>
<proteinExistence type="predicted"/>
<dbReference type="InterPro" id="IPR051550">
    <property type="entry name" value="SCF-Subunits/Alg-Epimerases"/>
</dbReference>
<comment type="caution">
    <text evidence="3">The sequence shown here is derived from an EMBL/GenBank/DDBJ whole genome shotgun (WGS) entry which is preliminary data.</text>
</comment>
<dbReference type="Pfam" id="PF13229">
    <property type="entry name" value="Beta_helix"/>
    <property type="match status" value="1"/>
</dbReference>
<reference evidence="3" key="1">
    <citation type="journal article" date="2020" name="mSystems">
        <title>Genome- and Community-Level Interaction Insights into Carbon Utilization and Element Cycling Functions of Hydrothermarchaeota in Hydrothermal Sediment.</title>
        <authorList>
            <person name="Zhou Z."/>
            <person name="Liu Y."/>
            <person name="Xu W."/>
            <person name="Pan J."/>
            <person name="Luo Z.H."/>
            <person name="Li M."/>
        </authorList>
    </citation>
    <scope>NUCLEOTIDE SEQUENCE [LARGE SCALE GENOMIC DNA]</scope>
    <source>
        <strain evidence="3">SpSt-1179</strain>
    </source>
</reference>
<sequence>MGQYATIQEAVDAAKEGDTVKILPGVYRENVTVSKSIAIIGSSREEVTLVAESESSPVLFVRGVEDFVVDSVSFQSGGSVINFSRSSGQVINCNIAGGRFGISFSGDGRTLRVADSYIASLMGVGNDEYLSTRLVGIYAYGEATLIVENTVIERTGTGVNFSNGLNYIVKNSTFNRNTVGVSLSGTSTGSLIENKITGNVDNGVLANITSTATLTDNVFYANTRHGLDLYLKNCTDCGCGGTTFKGTVLGSGNVFDSEEEICPLDYWDETFYSFDETLGTD</sequence>
<gene>
    <name evidence="3" type="ORF">ENN47_05460</name>
</gene>
<dbReference type="InterPro" id="IPR039448">
    <property type="entry name" value="Beta_helix"/>
</dbReference>
<dbReference type="Gene3D" id="2.160.20.10">
    <property type="entry name" value="Single-stranded right-handed beta-helix, Pectin lyase-like"/>
    <property type="match status" value="1"/>
</dbReference>
<evidence type="ECO:0000259" key="2">
    <source>
        <dbReference type="Pfam" id="PF13229"/>
    </source>
</evidence>
<dbReference type="SMART" id="SM00710">
    <property type="entry name" value="PbH1"/>
    <property type="match status" value="4"/>
</dbReference>
<organism evidence="3">
    <name type="scientific">Mesotoga infera</name>
    <dbReference type="NCBI Taxonomy" id="1236046"/>
    <lineage>
        <taxon>Bacteria</taxon>
        <taxon>Thermotogati</taxon>
        <taxon>Thermotogota</taxon>
        <taxon>Thermotogae</taxon>
        <taxon>Kosmotogales</taxon>
        <taxon>Kosmotogaceae</taxon>
        <taxon>Mesotoga</taxon>
    </lineage>
</organism>